<dbReference type="Proteomes" id="UP001497457">
    <property type="component" value="Chromosome 1b"/>
</dbReference>
<accession>A0ABC8V8S9</accession>
<keyword evidence="3" id="KW-1185">Reference proteome</keyword>
<feature type="domain" description="F-box" evidence="1">
    <location>
        <begin position="20"/>
        <end position="67"/>
    </location>
</feature>
<dbReference type="PROSITE" id="PS50181">
    <property type="entry name" value="FBOX"/>
    <property type="match status" value="1"/>
</dbReference>
<dbReference type="InterPro" id="IPR001810">
    <property type="entry name" value="F-box_dom"/>
</dbReference>
<dbReference type="Pfam" id="PF00646">
    <property type="entry name" value="F-box"/>
    <property type="match status" value="1"/>
</dbReference>
<dbReference type="EMBL" id="OZ075111">
    <property type="protein sequence ID" value="CAL4886098.1"/>
    <property type="molecule type" value="Genomic_DNA"/>
</dbReference>
<dbReference type="SMART" id="SM00256">
    <property type="entry name" value="FBOX"/>
    <property type="match status" value="1"/>
</dbReference>
<evidence type="ECO:0000313" key="2">
    <source>
        <dbReference type="EMBL" id="CAL4886098.1"/>
    </source>
</evidence>
<proteinExistence type="predicted"/>
<organism evidence="2 3">
    <name type="scientific">Urochloa decumbens</name>
    <dbReference type="NCBI Taxonomy" id="240449"/>
    <lineage>
        <taxon>Eukaryota</taxon>
        <taxon>Viridiplantae</taxon>
        <taxon>Streptophyta</taxon>
        <taxon>Embryophyta</taxon>
        <taxon>Tracheophyta</taxon>
        <taxon>Spermatophyta</taxon>
        <taxon>Magnoliopsida</taxon>
        <taxon>Liliopsida</taxon>
        <taxon>Poales</taxon>
        <taxon>Poaceae</taxon>
        <taxon>PACMAD clade</taxon>
        <taxon>Panicoideae</taxon>
        <taxon>Panicodae</taxon>
        <taxon>Paniceae</taxon>
        <taxon>Melinidinae</taxon>
        <taxon>Urochloa</taxon>
    </lineage>
</organism>
<dbReference type="Gene3D" id="3.80.10.10">
    <property type="entry name" value="Ribonuclease Inhibitor"/>
    <property type="match status" value="1"/>
</dbReference>
<dbReference type="Gene3D" id="1.20.1280.50">
    <property type="match status" value="1"/>
</dbReference>
<evidence type="ECO:0000313" key="3">
    <source>
        <dbReference type="Proteomes" id="UP001497457"/>
    </source>
</evidence>
<dbReference type="AlphaFoldDB" id="A0ABC8V8S9"/>
<name>A0ABC8V8S9_9POAL</name>
<evidence type="ECO:0000259" key="1">
    <source>
        <dbReference type="PROSITE" id="PS50181"/>
    </source>
</evidence>
<dbReference type="InterPro" id="IPR032675">
    <property type="entry name" value="LRR_dom_sf"/>
</dbReference>
<dbReference type="SUPFAM" id="SSF81383">
    <property type="entry name" value="F-box domain"/>
    <property type="match status" value="1"/>
</dbReference>
<dbReference type="PANTHER" id="PTHR32153">
    <property type="entry name" value="OJ000223_09.16 PROTEIN"/>
    <property type="match status" value="1"/>
</dbReference>
<dbReference type="InterPro" id="IPR036047">
    <property type="entry name" value="F-box-like_dom_sf"/>
</dbReference>
<protein>
    <recommendedName>
        <fullName evidence="1">F-box domain-containing protein</fullName>
    </recommendedName>
</protein>
<gene>
    <name evidence="2" type="ORF">URODEC1_LOCUS935</name>
</gene>
<sequence>MTRGKANIHLSAQAISHGAKDRLSNLPDDILLTILERLDIRDTARTSLLSRQWRQMPTMLNKLVIKVSTFEPKKDERSEITLDDLARANATMHEATKNILSGRRNFRQYPLHLLCLEFYLGDESNSIVQTVGCTMDTLMVGEVEFTILTKKEQAHCSEDDVVLYGQQLMSLFKVCPNAFGGLTLLKLENVSLNEPDLPIIFSVCQRLEFLRLDNCDTGILSSLEVEHPRLGELEMDDCRFDRVHLKWLPKLTMLTFGMWISQQDPLSFGYVPLLKSLSVANICLSYHKMLKLSDFLDNVTISSLQLNFKSEKIWVLPEGPKELLPVFRKLRVVDLVNISEECDLNWTLFILQGAPFLEELHITVRDHFCEMMMDEELRAQYAYSKEKKGVDWEGANGFKHHKLVVLKIFGFRPEDMFVRYVRSVIKAAVNLKDVFLFNKVVCEMCKHDVPKASRSPWPKKQRFSLRNRITSGTDSFVVIHFPNLSSN</sequence>
<reference evidence="2 3" key="2">
    <citation type="submission" date="2024-10" db="EMBL/GenBank/DDBJ databases">
        <authorList>
            <person name="Ryan C."/>
        </authorList>
    </citation>
    <scope>NUCLEOTIDE SEQUENCE [LARGE SCALE GENOMIC DNA]</scope>
</reference>
<dbReference type="InterPro" id="IPR055357">
    <property type="entry name" value="LRR_At1g61320_AtMIF1"/>
</dbReference>
<dbReference type="Pfam" id="PF23622">
    <property type="entry name" value="LRR_At1g61320_AtMIF1"/>
    <property type="match status" value="1"/>
</dbReference>
<reference evidence="3" key="1">
    <citation type="submission" date="2024-06" db="EMBL/GenBank/DDBJ databases">
        <authorList>
            <person name="Ryan C."/>
        </authorList>
    </citation>
    <scope>NUCLEOTIDE SEQUENCE [LARGE SCALE GENOMIC DNA]</scope>
</reference>
<dbReference type="SUPFAM" id="SSF52047">
    <property type="entry name" value="RNI-like"/>
    <property type="match status" value="1"/>
</dbReference>
<dbReference type="InterPro" id="IPR044997">
    <property type="entry name" value="F-box_plant"/>
</dbReference>